<dbReference type="RefSeq" id="WP_025699399.1">
    <property type="nucleotide sequence ID" value="NZ_JAUSUY010000003.1"/>
</dbReference>
<name>A0ABU3H3F8_9BACL</name>
<keyword evidence="3" id="KW-1185">Reference proteome</keyword>
<evidence type="ECO:0000313" key="2">
    <source>
        <dbReference type="EMBL" id="MDT3425365.1"/>
    </source>
</evidence>
<evidence type="ECO:0000313" key="3">
    <source>
        <dbReference type="Proteomes" id="UP001248709"/>
    </source>
</evidence>
<dbReference type="EMBL" id="JAUSUY010000003">
    <property type="protein sequence ID" value="MDT3425365.1"/>
    <property type="molecule type" value="Genomic_DNA"/>
</dbReference>
<reference evidence="2 3" key="1">
    <citation type="submission" date="2023-07" db="EMBL/GenBank/DDBJ databases">
        <title>Genomic Encyclopedia of Type Strains, Phase IV (KMG-IV): sequencing the most valuable type-strain genomes for metagenomic binning, comparative biology and taxonomic classification.</title>
        <authorList>
            <person name="Goeker M."/>
        </authorList>
    </citation>
    <scope>NUCLEOTIDE SEQUENCE [LARGE SCALE GENOMIC DNA]</scope>
    <source>
        <strain evidence="2 3">T98</strain>
    </source>
</reference>
<protein>
    <recommendedName>
        <fullName evidence="1">DUF1835 domain-containing protein</fullName>
    </recommendedName>
</protein>
<feature type="domain" description="DUF1835" evidence="1">
    <location>
        <begin position="2"/>
        <end position="105"/>
    </location>
</feature>
<organism evidence="2 3">
    <name type="scientific">Paenibacillus forsythiae</name>
    <dbReference type="NCBI Taxonomy" id="365616"/>
    <lineage>
        <taxon>Bacteria</taxon>
        <taxon>Bacillati</taxon>
        <taxon>Bacillota</taxon>
        <taxon>Bacilli</taxon>
        <taxon>Bacillales</taxon>
        <taxon>Paenibacillaceae</taxon>
        <taxon>Paenibacillus</taxon>
    </lineage>
</organism>
<accession>A0ABU3H3F8</accession>
<sequence length="330" mass="37645">MLHITNGDSVADKLRQGVVQGEVMAWREIYSVGPVFRDMAKKPNRERRARYLEQNLGIPREEYLRIEEQERILRDLKRYNEVVLWFEYDLFDQTMLCYLLHYFAAQTLGDTKLSLLCIGDYPGVERFRGLGQLTVKQLRALSGTWRPVSERELATGSAMWEAYTSPLPEEHTRFLQADTSALPFVNKAFEAHLSRIPSVYNGLGAVEQATLEITSGSEYAPHALFGEVGERLHMLGMGDLEYWGHLRNMSREPYPLLHIQGLEAFPDFSHAAPSFADCRITVSELGRKILAGEEDWASLKDMDQWYGGLHLGGESGVWRWDTVSNRLISG</sequence>
<dbReference type="InterPro" id="IPR014973">
    <property type="entry name" value="DUF1835"/>
</dbReference>
<evidence type="ECO:0000259" key="1">
    <source>
        <dbReference type="Pfam" id="PF08874"/>
    </source>
</evidence>
<dbReference type="Pfam" id="PF08874">
    <property type="entry name" value="DUF1835"/>
    <property type="match status" value="1"/>
</dbReference>
<dbReference type="Proteomes" id="UP001248709">
    <property type="component" value="Unassembled WGS sequence"/>
</dbReference>
<proteinExistence type="predicted"/>
<gene>
    <name evidence="2" type="ORF">J2Z22_000881</name>
</gene>
<comment type="caution">
    <text evidence="2">The sequence shown here is derived from an EMBL/GenBank/DDBJ whole genome shotgun (WGS) entry which is preliminary data.</text>
</comment>